<keyword evidence="4" id="KW-1003">Cell membrane</keyword>
<comment type="similarity">
    <text evidence="3">Belongs to the CD36 family.</text>
</comment>
<accession>A0A7R8WPH3</accession>
<organism evidence="13">
    <name type="scientific">Cyprideis torosa</name>
    <dbReference type="NCBI Taxonomy" id="163714"/>
    <lineage>
        <taxon>Eukaryota</taxon>
        <taxon>Metazoa</taxon>
        <taxon>Ecdysozoa</taxon>
        <taxon>Arthropoda</taxon>
        <taxon>Crustacea</taxon>
        <taxon>Oligostraca</taxon>
        <taxon>Ostracoda</taxon>
        <taxon>Podocopa</taxon>
        <taxon>Podocopida</taxon>
        <taxon>Cytherocopina</taxon>
        <taxon>Cytheroidea</taxon>
        <taxon>Cytherideidae</taxon>
        <taxon>Cyprideis</taxon>
    </lineage>
</organism>
<dbReference type="GO" id="GO:0005901">
    <property type="term" value="C:caveola"/>
    <property type="evidence" value="ECO:0007669"/>
    <property type="project" value="UniProtKB-SubCell"/>
</dbReference>
<evidence type="ECO:0000256" key="11">
    <source>
        <dbReference type="ARBA" id="ARBA00040821"/>
    </source>
</evidence>
<evidence type="ECO:0000256" key="5">
    <source>
        <dbReference type="ARBA" id="ARBA00022692"/>
    </source>
</evidence>
<dbReference type="GO" id="GO:0005737">
    <property type="term" value="C:cytoplasm"/>
    <property type="evidence" value="ECO:0007669"/>
    <property type="project" value="TreeGrafter"/>
</dbReference>
<proteinExistence type="inferred from homology"/>
<reference evidence="13" key="1">
    <citation type="submission" date="2020-11" db="EMBL/GenBank/DDBJ databases">
        <authorList>
            <person name="Tran Van P."/>
        </authorList>
    </citation>
    <scope>NUCLEOTIDE SEQUENCE</scope>
</reference>
<dbReference type="OrthoDB" id="18585at2759"/>
<keyword evidence="8" id="KW-1015">Disulfide bond</keyword>
<comment type="subcellular location">
    <subcellularLocation>
        <location evidence="2">Cell membrane</location>
        <topology evidence="2">Multi-pass membrane protein</topology>
    </subcellularLocation>
    <subcellularLocation>
        <location evidence="1">Membrane</location>
        <location evidence="1">Caveola</location>
        <topology evidence="1">Multi-pass membrane protein</topology>
    </subcellularLocation>
</comment>
<name>A0A7R8WPH3_9CRUS</name>
<sequence length="176" mass="18927">SPALLSFPHFYNADPVFLEGVDGLNPDKNKHQFFFDINPQLGLALQAKARFQINLQLLGLYDIETQGTVMPAQIQSATTAVLFILGFALIVVVIIVISRRKGLAPCKSRGTKRMAGLQADNPLTINKNGVTPQVNGGLANGKSLDEKLEEAVPETKIANGNGHPSPIAVKKEDTVV</sequence>
<evidence type="ECO:0000256" key="1">
    <source>
        <dbReference type="ARBA" id="ARBA00004189"/>
    </source>
</evidence>
<dbReference type="GO" id="GO:0005044">
    <property type="term" value="F:scavenger receptor activity"/>
    <property type="evidence" value="ECO:0007669"/>
    <property type="project" value="TreeGrafter"/>
</dbReference>
<keyword evidence="9" id="KW-0675">Receptor</keyword>
<evidence type="ECO:0000256" key="6">
    <source>
        <dbReference type="ARBA" id="ARBA00022989"/>
    </source>
</evidence>
<evidence type="ECO:0000256" key="10">
    <source>
        <dbReference type="ARBA" id="ARBA00023180"/>
    </source>
</evidence>
<dbReference type="InterPro" id="IPR002159">
    <property type="entry name" value="CD36_fam"/>
</dbReference>
<keyword evidence="5" id="KW-0812">Transmembrane</keyword>
<dbReference type="PANTHER" id="PTHR11923:SF110">
    <property type="entry name" value="SCAVENGER RECEPTOR CLASS B MEMBER 1"/>
    <property type="match status" value="1"/>
</dbReference>
<dbReference type="PANTHER" id="PTHR11923">
    <property type="entry name" value="SCAVENGER RECEPTOR CLASS B TYPE-1 SR-B1"/>
    <property type="match status" value="1"/>
</dbReference>
<keyword evidence="6" id="KW-1133">Transmembrane helix</keyword>
<feature type="non-terminal residue" evidence="13">
    <location>
        <position position="176"/>
    </location>
</feature>
<dbReference type="EMBL" id="OB669637">
    <property type="protein sequence ID" value="CAD7234729.1"/>
    <property type="molecule type" value="Genomic_DNA"/>
</dbReference>
<evidence type="ECO:0000256" key="9">
    <source>
        <dbReference type="ARBA" id="ARBA00023170"/>
    </source>
</evidence>
<protein>
    <recommendedName>
        <fullName evidence="11">Scavenger receptor class B member 1</fullName>
    </recommendedName>
    <alternativeName>
        <fullName evidence="12">SR-BI</fullName>
    </alternativeName>
</protein>
<evidence type="ECO:0000313" key="13">
    <source>
        <dbReference type="EMBL" id="CAD7234729.1"/>
    </source>
</evidence>
<evidence type="ECO:0000256" key="4">
    <source>
        <dbReference type="ARBA" id="ARBA00022475"/>
    </source>
</evidence>
<evidence type="ECO:0000256" key="12">
    <source>
        <dbReference type="ARBA" id="ARBA00042244"/>
    </source>
</evidence>
<dbReference type="Pfam" id="PF01130">
    <property type="entry name" value="CD36"/>
    <property type="match status" value="1"/>
</dbReference>
<evidence type="ECO:0000256" key="2">
    <source>
        <dbReference type="ARBA" id="ARBA00004651"/>
    </source>
</evidence>
<evidence type="ECO:0000256" key="3">
    <source>
        <dbReference type="ARBA" id="ARBA00010532"/>
    </source>
</evidence>
<evidence type="ECO:0000256" key="8">
    <source>
        <dbReference type="ARBA" id="ARBA00023157"/>
    </source>
</evidence>
<dbReference type="AlphaFoldDB" id="A0A7R8WPH3"/>
<keyword evidence="10" id="KW-0325">Glycoprotein</keyword>
<keyword evidence="7" id="KW-0472">Membrane</keyword>
<evidence type="ECO:0000256" key="7">
    <source>
        <dbReference type="ARBA" id="ARBA00023136"/>
    </source>
</evidence>
<gene>
    <name evidence="13" type="ORF">CTOB1V02_LOCUS12545</name>
</gene>